<dbReference type="OrthoDB" id="3782166at2"/>
<protein>
    <recommendedName>
        <fullName evidence="2">YCII-related domain-containing protein</fullName>
    </recommendedName>
</protein>
<organism evidence="3 4">
    <name type="scientific">Agromyces albus</name>
    <dbReference type="NCBI Taxonomy" id="205332"/>
    <lineage>
        <taxon>Bacteria</taxon>
        <taxon>Bacillati</taxon>
        <taxon>Actinomycetota</taxon>
        <taxon>Actinomycetes</taxon>
        <taxon>Micrococcales</taxon>
        <taxon>Microbacteriaceae</taxon>
        <taxon>Agromyces</taxon>
    </lineage>
</organism>
<evidence type="ECO:0000259" key="2">
    <source>
        <dbReference type="Pfam" id="PF03795"/>
    </source>
</evidence>
<feature type="domain" description="YCII-related" evidence="2">
    <location>
        <begin position="1"/>
        <end position="112"/>
    </location>
</feature>
<comment type="caution">
    <text evidence="3">The sequence shown here is derived from an EMBL/GenBank/DDBJ whole genome shotgun (WGS) entry which is preliminary data.</text>
</comment>
<dbReference type="Gene3D" id="3.30.70.1060">
    <property type="entry name" value="Dimeric alpha+beta barrel"/>
    <property type="match status" value="1"/>
</dbReference>
<dbReference type="Pfam" id="PF03795">
    <property type="entry name" value="YCII"/>
    <property type="match status" value="1"/>
</dbReference>
<dbReference type="InterPro" id="IPR011008">
    <property type="entry name" value="Dimeric_a/b-barrel"/>
</dbReference>
<dbReference type="PANTHER" id="PTHR35174">
    <property type="entry name" value="BLL7171 PROTEIN-RELATED"/>
    <property type="match status" value="1"/>
</dbReference>
<dbReference type="Proteomes" id="UP000293865">
    <property type="component" value="Unassembled WGS sequence"/>
</dbReference>
<dbReference type="RefSeq" id="WP_129518868.1">
    <property type="nucleotide sequence ID" value="NZ_SDPN01000001.1"/>
</dbReference>
<accession>A0A4Q2L4M1</accession>
<dbReference type="InterPro" id="IPR005545">
    <property type="entry name" value="YCII"/>
</dbReference>
<dbReference type="SUPFAM" id="SSF54909">
    <property type="entry name" value="Dimeric alpha+beta barrel"/>
    <property type="match status" value="1"/>
</dbReference>
<proteinExistence type="inferred from homology"/>
<gene>
    <name evidence="3" type="ORF">ESP51_00225</name>
</gene>
<comment type="similarity">
    <text evidence="1">Belongs to the YciI family.</text>
</comment>
<sequence>MQYMLLIYGNEEAWNDLETNGKDALDAAHREVFAELTAAGELVLSNELSPADAKVVRRTDDRLLVTDGPFTESKEMIGGFYLVDVANLDRAIEIAGKLEETTFSQVEVRAVMH</sequence>
<name>A0A4Q2L4M1_9MICO</name>
<dbReference type="AlphaFoldDB" id="A0A4Q2L4M1"/>
<dbReference type="PANTHER" id="PTHR35174:SF3">
    <property type="entry name" value="BLL7171 PROTEIN"/>
    <property type="match status" value="1"/>
</dbReference>
<dbReference type="EMBL" id="SDPN01000001">
    <property type="protein sequence ID" value="RXZ73165.1"/>
    <property type="molecule type" value="Genomic_DNA"/>
</dbReference>
<evidence type="ECO:0000256" key="1">
    <source>
        <dbReference type="ARBA" id="ARBA00007689"/>
    </source>
</evidence>
<evidence type="ECO:0000313" key="3">
    <source>
        <dbReference type="EMBL" id="RXZ73165.1"/>
    </source>
</evidence>
<evidence type="ECO:0000313" key="4">
    <source>
        <dbReference type="Proteomes" id="UP000293865"/>
    </source>
</evidence>
<reference evidence="3 4" key="1">
    <citation type="submission" date="2019-01" db="EMBL/GenBank/DDBJ databases">
        <title>Agromyces.</title>
        <authorList>
            <person name="Li J."/>
        </authorList>
    </citation>
    <scope>NUCLEOTIDE SEQUENCE [LARGE SCALE GENOMIC DNA]</scope>
    <source>
        <strain evidence="3 4">DSM 15934</strain>
    </source>
</reference>
<keyword evidence="4" id="KW-1185">Reference proteome</keyword>